<reference evidence="2" key="1">
    <citation type="journal article" date="2019" name="Sci. Rep.">
        <title>Draft genome of Tanacetum cinerariifolium, the natural source of mosquito coil.</title>
        <authorList>
            <person name="Yamashiro T."/>
            <person name="Shiraishi A."/>
            <person name="Satake H."/>
            <person name="Nakayama K."/>
        </authorList>
    </citation>
    <scope>NUCLEOTIDE SEQUENCE</scope>
</reference>
<evidence type="ECO:0000313" key="2">
    <source>
        <dbReference type="EMBL" id="GEU76861.1"/>
    </source>
</evidence>
<dbReference type="EMBL" id="BKCJ010007359">
    <property type="protein sequence ID" value="GEU76861.1"/>
    <property type="molecule type" value="Genomic_DNA"/>
</dbReference>
<sequence>MSSVSSAVTYTSLYTDSEPGRVFWGADEELSDEGSLRVIVYGYDGLPMLPVAPPSPAYVPGLEEPRTPPTPQDEDEHEPMFIQPHDPDFVSEPIYPEYIPLEDEHVLPVEEQLLPHVVSHTAESPEYVDESDPEEDPEEYEDDETEDGPVDYHMDEGDNIDDDDADSSGDDANDEDEGEEDEEEEEEEKHLALADSAVVIPTDELVSPPREQSLSYHHPPLTLLPLELGLPSDFRLPYPFHQRQRCTAPDASPLPPPLHMPPPVDRRDDILETKMPPRKRLCLSTLGSRYEVQESSTARPTGGRRIYYRFVSTLDAEARRRRIGEVGYGIRDTWVDPTETVPEIAPMIVGEVNTRVTKLVELHEHDTHDLYALLEDAQDSRTRISQRVVVDSQRVDLLLEDMIAYQETIQIVKDEAYAAPEA</sequence>
<feature type="compositionally biased region" description="Acidic residues" evidence="1">
    <location>
        <begin position="157"/>
        <end position="187"/>
    </location>
</feature>
<accession>A0A6L2MS96</accession>
<feature type="region of interest" description="Disordered" evidence="1">
    <location>
        <begin position="121"/>
        <end position="196"/>
    </location>
</feature>
<proteinExistence type="predicted"/>
<gene>
    <name evidence="2" type="ORF">Tci_048839</name>
</gene>
<feature type="compositionally biased region" description="Acidic residues" evidence="1">
    <location>
        <begin position="126"/>
        <end position="149"/>
    </location>
</feature>
<comment type="caution">
    <text evidence="2">The sequence shown here is derived from an EMBL/GenBank/DDBJ whole genome shotgun (WGS) entry which is preliminary data.</text>
</comment>
<name>A0A6L2MS96_TANCI</name>
<organism evidence="2">
    <name type="scientific">Tanacetum cinerariifolium</name>
    <name type="common">Dalmatian daisy</name>
    <name type="synonym">Chrysanthemum cinerariifolium</name>
    <dbReference type="NCBI Taxonomy" id="118510"/>
    <lineage>
        <taxon>Eukaryota</taxon>
        <taxon>Viridiplantae</taxon>
        <taxon>Streptophyta</taxon>
        <taxon>Embryophyta</taxon>
        <taxon>Tracheophyta</taxon>
        <taxon>Spermatophyta</taxon>
        <taxon>Magnoliopsida</taxon>
        <taxon>eudicotyledons</taxon>
        <taxon>Gunneridae</taxon>
        <taxon>Pentapetalae</taxon>
        <taxon>asterids</taxon>
        <taxon>campanulids</taxon>
        <taxon>Asterales</taxon>
        <taxon>Asteraceae</taxon>
        <taxon>Asteroideae</taxon>
        <taxon>Anthemideae</taxon>
        <taxon>Anthemidinae</taxon>
        <taxon>Tanacetum</taxon>
    </lineage>
</organism>
<protein>
    <submittedName>
        <fullName evidence="2">Uncharacterized protein</fullName>
    </submittedName>
</protein>
<dbReference type="AlphaFoldDB" id="A0A6L2MS96"/>
<evidence type="ECO:0000256" key="1">
    <source>
        <dbReference type="SAM" id="MobiDB-lite"/>
    </source>
</evidence>
<feature type="region of interest" description="Disordered" evidence="1">
    <location>
        <begin position="61"/>
        <end position="93"/>
    </location>
</feature>